<accession>A0A9P0P017</accession>
<dbReference type="GO" id="GO:0005886">
    <property type="term" value="C:plasma membrane"/>
    <property type="evidence" value="ECO:0007669"/>
    <property type="project" value="UniProtKB-SubCell"/>
</dbReference>
<gene>
    <name evidence="11" type="ORF">ACAOBT_LOCUS5160</name>
</gene>
<feature type="transmembrane region" description="Helical" evidence="10">
    <location>
        <begin position="55"/>
        <end position="74"/>
    </location>
</feature>
<dbReference type="EMBL" id="CAKOFQ010006707">
    <property type="protein sequence ID" value="CAH1963362.1"/>
    <property type="molecule type" value="Genomic_DNA"/>
</dbReference>
<organism evidence="11 12">
    <name type="scientific">Acanthoscelides obtectus</name>
    <name type="common">Bean weevil</name>
    <name type="synonym">Bruchus obtectus</name>
    <dbReference type="NCBI Taxonomy" id="200917"/>
    <lineage>
        <taxon>Eukaryota</taxon>
        <taxon>Metazoa</taxon>
        <taxon>Ecdysozoa</taxon>
        <taxon>Arthropoda</taxon>
        <taxon>Hexapoda</taxon>
        <taxon>Insecta</taxon>
        <taxon>Pterygota</taxon>
        <taxon>Neoptera</taxon>
        <taxon>Endopterygota</taxon>
        <taxon>Coleoptera</taxon>
        <taxon>Polyphaga</taxon>
        <taxon>Cucujiformia</taxon>
        <taxon>Chrysomeloidea</taxon>
        <taxon>Chrysomelidae</taxon>
        <taxon>Bruchinae</taxon>
        <taxon>Bruchini</taxon>
        <taxon>Acanthoscelides</taxon>
    </lineage>
</organism>
<keyword evidence="9" id="KW-0807">Transducer</keyword>
<evidence type="ECO:0000256" key="6">
    <source>
        <dbReference type="ARBA" id="ARBA00022989"/>
    </source>
</evidence>
<protein>
    <submittedName>
        <fullName evidence="11">Uncharacterized protein</fullName>
    </submittedName>
</protein>
<evidence type="ECO:0000313" key="12">
    <source>
        <dbReference type="Proteomes" id="UP001152888"/>
    </source>
</evidence>
<dbReference type="GO" id="GO:0005549">
    <property type="term" value="F:odorant binding"/>
    <property type="evidence" value="ECO:0007669"/>
    <property type="project" value="InterPro"/>
</dbReference>
<dbReference type="GO" id="GO:0007165">
    <property type="term" value="P:signal transduction"/>
    <property type="evidence" value="ECO:0007669"/>
    <property type="project" value="UniProtKB-KW"/>
</dbReference>
<evidence type="ECO:0000256" key="4">
    <source>
        <dbReference type="ARBA" id="ARBA00022692"/>
    </source>
</evidence>
<dbReference type="InterPro" id="IPR004117">
    <property type="entry name" value="7tm6_olfct_rcpt"/>
</dbReference>
<comment type="caution">
    <text evidence="11">The sequence shown here is derived from an EMBL/GenBank/DDBJ whole genome shotgun (WGS) entry which is preliminary data.</text>
</comment>
<keyword evidence="6 10" id="KW-1133">Transmembrane helix</keyword>
<evidence type="ECO:0000256" key="9">
    <source>
        <dbReference type="ARBA" id="ARBA00023224"/>
    </source>
</evidence>
<feature type="transmembrane region" description="Helical" evidence="10">
    <location>
        <begin position="26"/>
        <end position="49"/>
    </location>
</feature>
<dbReference type="AlphaFoldDB" id="A0A9P0P017"/>
<keyword evidence="12" id="KW-1185">Reference proteome</keyword>
<proteinExistence type="predicted"/>
<dbReference type="OrthoDB" id="6614360at2759"/>
<name>A0A9P0P017_ACAOB</name>
<comment type="subcellular location">
    <subcellularLocation>
        <location evidence="1">Cell membrane</location>
        <topology evidence="1">Multi-pass membrane protein</topology>
    </subcellularLocation>
</comment>
<evidence type="ECO:0000256" key="5">
    <source>
        <dbReference type="ARBA" id="ARBA00022725"/>
    </source>
</evidence>
<keyword evidence="5" id="KW-0552">Olfaction</keyword>
<evidence type="ECO:0000256" key="10">
    <source>
        <dbReference type="SAM" id="Phobius"/>
    </source>
</evidence>
<sequence length="176" mass="19854">MWIMLQSGYGSSWNTISSYSDQLNRLVQATVGHVSLVAALVFGCIGNQIFKSKPLGASVFLAGWVIAMFVICHAGQKIRDESLSVTDAIYFSDWHRGTVEQKKDIAFMMFRSQKAIFFDALPFGNHKDLVLLFDASQSINIGVHFKMKLCRYCIAISFRTFLATNMRNSHTIKIKE</sequence>
<evidence type="ECO:0000256" key="7">
    <source>
        <dbReference type="ARBA" id="ARBA00023136"/>
    </source>
</evidence>
<keyword evidence="3" id="KW-0716">Sensory transduction</keyword>
<dbReference type="Pfam" id="PF02949">
    <property type="entry name" value="7tm_6"/>
    <property type="match status" value="1"/>
</dbReference>
<keyword evidence="4 10" id="KW-0812">Transmembrane</keyword>
<evidence type="ECO:0000256" key="2">
    <source>
        <dbReference type="ARBA" id="ARBA00022475"/>
    </source>
</evidence>
<reference evidence="11" key="1">
    <citation type="submission" date="2022-03" db="EMBL/GenBank/DDBJ databases">
        <authorList>
            <person name="Sayadi A."/>
        </authorList>
    </citation>
    <scope>NUCLEOTIDE SEQUENCE</scope>
</reference>
<keyword evidence="8" id="KW-0675">Receptor</keyword>
<evidence type="ECO:0000256" key="3">
    <source>
        <dbReference type="ARBA" id="ARBA00022606"/>
    </source>
</evidence>
<keyword evidence="7 10" id="KW-0472">Membrane</keyword>
<keyword evidence="2" id="KW-1003">Cell membrane</keyword>
<dbReference type="Proteomes" id="UP001152888">
    <property type="component" value="Unassembled WGS sequence"/>
</dbReference>
<evidence type="ECO:0000313" key="11">
    <source>
        <dbReference type="EMBL" id="CAH1963362.1"/>
    </source>
</evidence>
<evidence type="ECO:0000256" key="8">
    <source>
        <dbReference type="ARBA" id="ARBA00023170"/>
    </source>
</evidence>
<dbReference type="PANTHER" id="PTHR21137:SF35">
    <property type="entry name" value="ODORANT RECEPTOR 19A-RELATED"/>
    <property type="match status" value="1"/>
</dbReference>
<dbReference type="GO" id="GO:0004984">
    <property type="term" value="F:olfactory receptor activity"/>
    <property type="evidence" value="ECO:0007669"/>
    <property type="project" value="InterPro"/>
</dbReference>
<dbReference type="PANTHER" id="PTHR21137">
    <property type="entry name" value="ODORANT RECEPTOR"/>
    <property type="match status" value="1"/>
</dbReference>
<evidence type="ECO:0000256" key="1">
    <source>
        <dbReference type="ARBA" id="ARBA00004651"/>
    </source>
</evidence>